<dbReference type="Pfam" id="PF02082">
    <property type="entry name" value="Rrf2"/>
    <property type="match status" value="1"/>
</dbReference>
<proteinExistence type="predicted"/>
<dbReference type="InterPro" id="IPR000944">
    <property type="entry name" value="Tscrpt_reg_Rrf2"/>
</dbReference>
<dbReference type="EMBL" id="FOJX01000001">
    <property type="protein sequence ID" value="SFA78102.1"/>
    <property type="molecule type" value="Genomic_DNA"/>
</dbReference>
<dbReference type="PROSITE" id="PS51197">
    <property type="entry name" value="HTH_RRF2_2"/>
    <property type="match status" value="1"/>
</dbReference>
<dbReference type="PANTHER" id="PTHR33221:SF15">
    <property type="entry name" value="HTH-TYPE TRANSCRIPTIONAL REGULATOR YWGB-RELATED"/>
    <property type="match status" value="1"/>
</dbReference>
<organism evidence="1 2">
    <name type="scientific">Selenomonas ruminantium</name>
    <dbReference type="NCBI Taxonomy" id="971"/>
    <lineage>
        <taxon>Bacteria</taxon>
        <taxon>Bacillati</taxon>
        <taxon>Bacillota</taxon>
        <taxon>Negativicutes</taxon>
        <taxon>Selenomonadales</taxon>
        <taxon>Selenomonadaceae</taxon>
        <taxon>Selenomonas</taxon>
    </lineage>
</organism>
<dbReference type="SUPFAM" id="SSF46785">
    <property type="entry name" value="Winged helix' DNA-binding domain"/>
    <property type="match status" value="1"/>
</dbReference>
<dbReference type="Gene3D" id="1.10.10.10">
    <property type="entry name" value="Winged helix-like DNA-binding domain superfamily/Winged helix DNA-binding domain"/>
    <property type="match status" value="1"/>
</dbReference>
<dbReference type="GO" id="GO:0005829">
    <property type="term" value="C:cytosol"/>
    <property type="evidence" value="ECO:0007669"/>
    <property type="project" value="TreeGrafter"/>
</dbReference>
<name>A0A1I0VP57_SELRU</name>
<dbReference type="AlphaFoldDB" id="A0A1I0VP57"/>
<evidence type="ECO:0000313" key="1">
    <source>
        <dbReference type="EMBL" id="SFA78102.1"/>
    </source>
</evidence>
<reference evidence="1 2" key="1">
    <citation type="submission" date="2016-10" db="EMBL/GenBank/DDBJ databases">
        <authorList>
            <person name="de Groot N.N."/>
        </authorList>
    </citation>
    <scope>NUCLEOTIDE SEQUENCE [LARGE SCALE GENOMIC DNA]</scope>
    <source>
        <strain evidence="1 2">L14</strain>
    </source>
</reference>
<dbReference type="RefSeq" id="WP_026760831.1">
    <property type="nucleotide sequence ID" value="NZ_FOJX01000001.1"/>
</dbReference>
<dbReference type="Proteomes" id="UP000183843">
    <property type="component" value="Unassembled WGS sequence"/>
</dbReference>
<sequence length="147" mass="16387">MQFSFRLPVATHILLCIERFKDEYKTTSTFLAGSVNVNPVIIRKTLGQLKAAGLVEVAAGVGGAKLTKSPKDITLWDVFQAVEEDEDLFHFQENPNPACPVGRNIHGVLGERLEDVRQHMLADFKKVTLADLLESIAVKEAEQEKRK</sequence>
<gene>
    <name evidence="1" type="ORF">SAMN05216587_101807</name>
</gene>
<dbReference type="PANTHER" id="PTHR33221">
    <property type="entry name" value="WINGED HELIX-TURN-HELIX TRANSCRIPTIONAL REGULATOR, RRF2 FAMILY"/>
    <property type="match status" value="1"/>
</dbReference>
<dbReference type="InterPro" id="IPR036390">
    <property type="entry name" value="WH_DNA-bd_sf"/>
</dbReference>
<dbReference type="InterPro" id="IPR036388">
    <property type="entry name" value="WH-like_DNA-bd_sf"/>
</dbReference>
<accession>A0A1I0VP57</accession>
<dbReference type="GO" id="GO:0003700">
    <property type="term" value="F:DNA-binding transcription factor activity"/>
    <property type="evidence" value="ECO:0007669"/>
    <property type="project" value="TreeGrafter"/>
</dbReference>
<evidence type="ECO:0000313" key="2">
    <source>
        <dbReference type="Proteomes" id="UP000183843"/>
    </source>
</evidence>
<protein>
    <submittedName>
        <fullName evidence="1">Rrf2 family protein</fullName>
    </submittedName>
</protein>